<feature type="domain" description="SMODS and SLOG-associating 2TM effector" evidence="2">
    <location>
        <begin position="172"/>
        <end position="293"/>
    </location>
</feature>
<keyword evidence="1" id="KW-0472">Membrane</keyword>
<dbReference type="InterPro" id="IPR041116">
    <property type="entry name" value="SLATT_3"/>
</dbReference>
<sequence length="298" mass="32246">MICREANAMLNAEDLPPFQRAVSHESQRGQRVFTTLIALRLSLLLLAAVAGVATWKLDDFALGPALAAGAFAATSIVEVFLLTNRPNERWYVGRALSESVKSLTWRFATASEPFPQSRSDSDSTEEFTGRLLGLTRDMSAAGLAAPAMTGQQITEGMRALRSSSLEDRRAAYLTGRLEGQRAWYAERSLSNRARATRWSVSMLVLEIVGVTLAVSRAAGLTDVDLLGVAAAAVAAGAAWTQTRQHGAVATAYALASQELAAMGSLATRIRSEADLSQFVNDTETAISREHTMWRARRR</sequence>
<accession>A0A7Z0BG84</accession>
<dbReference type="Pfam" id="PF18184">
    <property type="entry name" value="SLATT_3"/>
    <property type="match status" value="1"/>
</dbReference>
<name>A0A7Z0BG84_9ACTN</name>
<keyword evidence="1" id="KW-1133">Transmembrane helix</keyword>
<proteinExistence type="predicted"/>
<gene>
    <name evidence="4" type="ORF">HNR22_006015</name>
</gene>
<dbReference type="InterPro" id="IPR040884">
    <property type="entry name" value="SLATT_1"/>
</dbReference>
<evidence type="ECO:0000313" key="4">
    <source>
        <dbReference type="EMBL" id="NYH46288.1"/>
    </source>
</evidence>
<comment type="caution">
    <text evidence="4">The sequence shown here is derived from an EMBL/GenBank/DDBJ whole genome shotgun (WGS) entry which is preliminary data.</text>
</comment>
<dbReference type="AlphaFoldDB" id="A0A7Z0BG84"/>
<dbReference type="Proteomes" id="UP000523545">
    <property type="component" value="Unassembled WGS sequence"/>
</dbReference>
<dbReference type="RefSeq" id="WP_179783210.1">
    <property type="nucleotide sequence ID" value="NZ_JACCHK010000001.1"/>
</dbReference>
<evidence type="ECO:0000256" key="1">
    <source>
        <dbReference type="SAM" id="Phobius"/>
    </source>
</evidence>
<evidence type="ECO:0000259" key="2">
    <source>
        <dbReference type="Pfam" id="PF18181"/>
    </source>
</evidence>
<dbReference type="EMBL" id="JACCHK010000001">
    <property type="protein sequence ID" value="NYH46288.1"/>
    <property type="molecule type" value="Genomic_DNA"/>
</dbReference>
<protein>
    <recommendedName>
        <fullName evidence="6">DUF4231 domain-containing protein</fullName>
    </recommendedName>
</protein>
<keyword evidence="1" id="KW-0812">Transmembrane</keyword>
<dbReference type="Pfam" id="PF18181">
    <property type="entry name" value="SLATT_1"/>
    <property type="match status" value="1"/>
</dbReference>
<feature type="transmembrane region" description="Helical" evidence="1">
    <location>
        <begin position="32"/>
        <end position="55"/>
    </location>
</feature>
<reference evidence="4 5" key="1">
    <citation type="submission" date="2020-07" db="EMBL/GenBank/DDBJ databases">
        <title>Sequencing the genomes of 1000 actinobacteria strains.</title>
        <authorList>
            <person name="Klenk H.-P."/>
        </authorList>
    </citation>
    <scope>NUCLEOTIDE SEQUENCE [LARGE SCALE GENOMIC DNA]</scope>
    <source>
        <strain evidence="4 5">DSM 45876</strain>
    </source>
</reference>
<feature type="transmembrane region" description="Helical" evidence="1">
    <location>
        <begin position="61"/>
        <end position="82"/>
    </location>
</feature>
<evidence type="ECO:0000259" key="3">
    <source>
        <dbReference type="Pfam" id="PF18184"/>
    </source>
</evidence>
<dbReference type="NCBIfam" id="NF033610">
    <property type="entry name" value="SLATT_3"/>
    <property type="match status" value="1"/>
</dbReference>
<dbReference type="NCBIfam" id="NF033634">
    <property type="entry name" value="SLATT_1"/>
    <property type="match status" value="1"/>
</dbReference>
<keyword evidence="5" id="KW-1185">Reference proteome</keyword>
<organism evidence="4 5">
    <name type="scientific">Micromonospora jinlongensis</name>
    <dbReference type="NCBI Taxonomy" id="1287877"/>
    <lineage>
        <taxon>Bacteria</taxon>
        <taxon>Bacillati</taxon>
        <taxon>Actinomycetota</taxon>
        <taxon>Actinomycetes</taxon>
        <taxon>Micromonosporales</taxon>
        <taxon>Micromonosporaceae</taxon>
        <taxon>Micromonospora</taxon>
    </lineage>
</organism>
<feature type="domain" description="SMODS and SLOG-associating 2TM effector" evidence="3">
    <location>
        <begin position="16"/>
        <end position="169"/>
    </location>
</feature>
<evidence type="ECO:0000313" key="5">
    <source>
        <dbReference type="Proteomes" id="UP000523545"/>
    </source>
</evidence>
<evidence type="ECO:0008006" key="6">
    <source>
        <dbReference type="Google" id="ProtNLM"/>
    </source>
</evidence>